<protein>
    <submittedName>
        <fullName evidence="1">Uncharacterized protein</fullName>
    </submittedName>
</protein>
<name>A0A6N2NDG3_SALVM</name>
<evidence type="ECO:0000313" key="1">
    <source>
        <dbReference type="EMBL" id="VFU65108.1"/>
    </source>
</evidence>
<dbReference type="EMBL" id="CAADRP010002274">
    <property type="protein sequence ID" value="VFU65108.1"/>
    <property type="molecule type" value="Genomic_DNA"/>
</dbReference>
<dbReference type="AlphaFoldDB" id="A0A6N2NDG3"/>
<organism evidence="1">
    <name type="scientific">Salix viminalis</name>
    <name type="common">Common osier</name>
    <name type="synonym">Basket willow</name>
    <dbReference type="NCBI Taxonomy" id="40686"/>
    <lineage>
        <taxon>Eukaryota</taxon>
        <taxon>Viridiplantae</taxon>
        <taxon>Streptophyta</taxon>
        <taxon>Embryophyta</taxon>
        <taxon>Tracheophyta</taxon>
        <taxon>Spermatophyta</taxon>
        <taxon>Magnoliopsida</taxon>
        <taxon>eudicotyledons</taxon>
        <taxon>Gunneridae</taxon>
        <taxon>Pentapetalae</taxon>
        <taxon>rosids</taxon>
        <taxon>fabids</taxon>
        <taxon>Malpighiales</taxon>
        <taxon>Salicaceae</taxon>
        <taxon>Saliceae</taxon>
        <taxon>Salix</taxon>
    </lineage>
</organism>
<accession>A0A6N2NDG3</accession>
<gene>
    <name evidence="1" type="ORF">SVIM_LOCUS499478</name>
</gene>
<sequence length="150" mass="17397">MVEILGNREGKVNKIEVVFTTVFYNLSFLKDFIGLEDHETASGLKRFQRRMTELVTTQNTADLYAISAGWDPRGLKRKCSACIGEIFAIWRESASRKEETTKSMIHQKRCRAIWPHCSQQRNPEKDRERILGSRKFLVSQKGYEKLSILV</sequence>
<reference evidence="1" key="1">
    <citation type="submission" date="2019-03" db="EMBL/GenBank/DDBJ databases">
        <authorList>
            <person name="Mank J."/>
            <person name="Almeida P."/>
        </authorList>
    </citation>
    <scope>NUCLEOTIDE SEQUENCE</scope>
    <source>
        <strain evidence="1">78183</strain>
    </source>
</reference>
<proteinExistence type="predicted"/>